<name>A0A7S2LED6_9DINO</name>
<dbReference type="SUPFAM" id="SSF57850">
    <property type="entry name" value="RING/U-box"/>
    <property type="match status" value="1"/>
</dbReference>
<accession>A0A7S2LED6</accession>
<dbReference type="Gene3D" id="3.30.40.10">
    <property type="entry name" value="Zinc/RING finger domain, C3HC4 (zinc finger)"/>
    <property type="match status" value="1"/>
</dbReference>
<dbReference type="CDD" id="cd04508">
    <property type="entry name" value="Tudor_SF"/>
    <property type="match status" value="1"/>
</dbReference>
<dbReference type="Pfam" id="PF13920">
    <property type="entry name" value="zf-C3HC4_3"/>
    <property type="match status" value="1"/>
</dbReference>
<keyword evidence="1" id="KW-0479">Metal-binding</keyword>
<sequence>MGNVLLGPEPEAAQGANGVLRKGMRVQTQYTIDEGGDGRWYQGKIKRLYEGNKVKINYDDGDTWKGSAAYVWSMSGSPPPAQQAAMMGAGPPVMQATVVQGVAVGASVQLPNIPPSEVAVGNEPCCPVCTENKMDMAFQCGHRVCGSCLRGIHAASAPCPVCRTPITQVIRIFN</sequence>
<gene>
    <name evidence="6" type="ORF">BRAN1462_LOCUS38940</name>
</gene>
<evidence type="ECO:0000256" key="1">
    <source>
        <dbReference type="ARBA" id="ARBA00022723"/>
    </source>
</evidence>
<evidence type="ECO:0000256" key="4">
    <source>
        <dbReference type="PROSITE-ProRule" id="PRU00175"/>
    </source>
</evidence>
<evidence type="ECO:0000313" key="6">
    <source>
        <dbReference type="EMBL" id="CAD9603967.1"/>
    </source>
</evidence>
<dbReference type="PROSITE" id="PS00518">
    <property type="entry name" value="ZF_RING_1"/>
    <property type="match status" value="1"/>
</dbReference>
<feature type="domain" description="RING-type" evidence="5">
    <location>
        <begin position="126"/>
        <end position="163"/>
    </location>
</feature>
<keyword evidence="2 4" id="KW-0863">Zinc-finger</keyword>
<evidence type="ECO:0000256" key="3">
    <source>
        <dbReference type="ARBA" id="ARBA00022833"/>
    </source>
</evidence>
<evidence type="ECO:0000256" key="2">
    <source>
        <dbReference type="ARBA" id="ARBA00022771"/>
    </source>
</evidence>
<evidence type="ECO:0000259" key="5">
    <source>
        <dbReference type="PROSITE" id="PS50089"/>
    </source>
</evidence>
<dbReference type="AlphaFoldDB" id="A0A7S2LED6"/>
<keyword evidence="3" id="KW-0862">Zinc</keyword>
<protein>
    <recommendedName>
        <fullName evidence="5">RING-type domain-containing protein</fullName>
    </recommendedName>
</protein>
<dbReference type="GO" id="GO:0008270">
    <property type="term" value="F:zinc ion binding"/>
    <property type="evidence" value="ECO:0007669"/>
    <property type="project" value="UniProtKB-KW"/>
</dbReference>
<dbReference type="EMBL" id="HBGW01061094">
    <property type="protein sequence ID" value="CAD9603967.1"/>
    <property type="molecule type" value="Transcribed_RNA"/>
</dbReference>
<dbReference type="InterPro" id="IPR013083">
    <property type="entry name" value="Znf_RING/FYVE/PHD"/>
</dbReference>
<dbReference type="SMART" id="SM00184">
    <property type="entry name" value="RING"/>
    <property type="match status" value="1"/>
</dbReference>
<dbReference type="InterPro" id="IPR001841">
    <property type="entry name" value="Znf_RING"/>
</dbReference>
<dbReference type="InterPro" id="IPR017907">
    <property type="entry name" value="Znf_RING_CS"/>
</dbReference>
<organism evidence="6">
    <name type="scientific">Zooxanthella nutricula</name>
    <dbReference type="NCBI Taxonomy" id="1333877"/>
    <lineage>
        <taxon>Eukaryota</taxon>
        <taxon>Sar</taxon>
        <taxon>Alveolata</taxon>
        <taxon>Dinophyceae</taxon>
        <taxon>Peridiniales</taxon>
        <taxon>Peridiniales incertae sedis</taxon>
        <taxon>Zooxanthella</taxon>
    </lineage>
</organism>
<dbReference type="PROSITE" id="PS50089">
    <property type="entry name" value="ZF_RING_2"/>
    <property type="match status" value="1"/>
</dbReference>
<reference evidence="6" key="1">
    <citation type="submission" date="2021-01" db="EMBL/GenBank/DDBJ databases">
        <authorList>
            <person name="Corre E."/>
            <person name="Pelletier E."/>
            <person name="Niang G."/>
            <person name="Scheremetjew M."/>
            <person name="Finn R."/>
            <person name="Kale V."/>
            <person name="Holt S."/>
            <person name="Cochrane G."/>
            <person name="Meng A."/>
            <person name="Brown T."/>
            <person name="Cohen L."/>
        </authorList>
    </citation>
    <scope>NUCLEOTIDE SEQUENCE</scope>
    <source>
        <strain evidence="6">RCC3387</strain>
    </source>
</reference>
<dbReference type="Gene3D" id="2.30.30.140">
    <property type="match status" value="1"/>
</dbReference>
<proteinExistence type="predicted"/>